<organism evidence="2 3">
    <name type="scientific">Reichenbachiella agariperforans</name>
    <dbReference type="NCBI Taxonomy" id="156994"/>
    <lineage>
        <taxon>Bacteria</taxon>
        <taxon>Pseudomonadati</taxon>
        <taxon>Bacteroidota</taxon>
        <taxon>Cytophagia</taxon>
        <taxon>Cytophagales</taxon>
        <taxon>Reichenbachiellaceae</taxon>
        <taxon>Reichenbachiella</taxon>
    </lineage>
</organism>
<keyword evidence="3" id="KW-1185">Reference proteome</keyword>
<accession>A0A1M6Q5A2</accession>
<dbReference type="InterPro" id="IPR032774">
    <property type="entry name" value="WG_beta_rep"/>
</dbReference>
<dbReference type="EMBL" id="FRAA01000003">
    <property type="protein sequence ID" value="SHK15317.1"/>
    <property type="molecule type" value="Genomic_DNA"/>
</dbReference>
<evidence type="ECO:0000313" key="2">
    <source>
        <dbReference type="EMBL" id="SHK15317.1"/>
    </source>
</evidence>
<dbReference type="Pfam" id="PF14903">
    <property type="entry name" value="WG_beta_rep"/>
    <property type="match status" value="1"/>
</dbReference>
<dbReference type="AlphaFoldDB" id="A0A1M6Q5A2"/>
<feature type="chain" id="PRO_5009920248" evidence="1">
    <location>
        <begin position="25"/>
        <end position="872"/>
    </location>
</feature>
<proteinExistence type="predicted"/>
<dbReference type="STRING" id="156994.SAMN04488028_103174"/>
<dbReference type="Proteomes" id="UP000184474">
    <property type="component" value="Unassembled WGS sequence"/>
</dbReference>
<evidence type="ECO:0000313" key="3">
    <source>
        <dbReference type="Proteomes" id="UP000184474"/>
    </source>
</evidence>
<gene>
    <name evidence="2" type="ORF">SAMN04488028_103174</name>
</gene>
<dbReference type="PANTHER" id="PTHR37841">
    <property type="entry name" value="GLR2918 PROTEIN"/>
    <property type="match status" value="1"/>
</dbReference>
<name>A0A1M6Q5A2_REIAG</name>
<reference evidence="3" key="1">
    <citation type="submission" date="2016-11" db="EMBL/GenBank/DDBJ databases">
        <authorList>
            <person name="Varghese N."/>
            <person name="Submissions S."/>
        </authorList>
    </citation>
    <scope>NUCLEOTIDE SEQUENCE [LARGE SCALE GENOMIC DNA]</scope>
    <source>
        <strain evidence="3">DSM 26134</strain>
    </source>
</reference>
<sequence>MLYFLNKSKYILLLLLCMAHVLLADRSKQALRAIEKEDYEKAKEYLIRSYDVDSLNPLVSYAYAKFYVAPSNEQGDLDTAHDYILAGMNMLPDRTEDHSDEMDKSDVTEESFSVLKMYIDSLAYQRAVAVDEIEAYAFFINHYPNAEELGLAKSRRNELQFRVIVKEGTWEAYQDFVLRYPEAAQYAEAKERFDRLVFEEKTRSNQLADLEQFLVDFPDTPYRDEVETMIYQKKVAGLLAEDIMDFVNHYQNPRLTQKALGLLYHSGGIDADQLASFNRTVYHHFMDSVAALEALNAVVLYPFYKEGKYAFFDLEGSAFLGGPYEDISFSYLCGGVEEEVLEVKQNGLYQLINRAGTVIYEGALDSYRDLGNGILAVIKEGKEGAITLTGDLILPNVYEKIDVLDDRLIVFQQDGKKGLAGITGQVFLEPAYDDIYLEGSFWVVEVDGVFGVTSLDEILHDQREIELAYEEVELINEDYIVGYTADHEFLINGGLQVVSPEATISINTLYETWVFRVEAGYYVYDKKFGHYSELIYDDILQNYEWIGLNAKGAWSVHNKSMDDEPILNIDSLKLIGDDIAIVFSGERGTAIFPNKKVVEVEEGEYLQTVSSSRRTEVHYLVIRRDGILYLYKDGVLQFRCDYDEIGFVADGVFSVKEGNKYGAVDAKGKLIMKVNYDAISEAKDGVSHVLLDGEFGAFDFNKRQLLTIGFQEKFRRYNEALFVVKEEDGYGLLGIDNQQRIDGVYDQIEYWTDSAVLAHRNGQWEVRAIYSDEVYVSGIDGYQYFSDSSSVKTIEVRIDNKYGVYHAERGLIIPAVFNDIYNVGSLQQNVYFAERVFPEGDFYVVVYYDATGNKIRSEAYRGNEYELIVCDD</sequence>
<feature type="signal peptide" evidence="1">
    <location>
        <begin position="1"/>
        <end position="24"/>
    </location>
</feature>
<keyword evidence="1" id="KW-0732">Signal</keyword>
<dbReference type="PANTHER" id="PTHR37841:SF1">
    <property type="entry name" value="DUF3298 DOMAIN-CONTAINING PROTEIN"/>
    <property type="match status" value="1"/>
</dbReference>
<protein>
    <submittedName>
        <fullName evidence="2">WG containing repeat-containing protein</fullName>
    </submittedName>
</protein>
<evidence type="ECO:0000256" key="1">
    <source>
        <dbReference type="SAM" id="SignalP"/>
    </source>
</evidence>